<comment type="caution">
    <text evidence="2">The sequence shown here is derived from an EMBL/GenBank/DDBJ whole genome shotgun (WGS) entry which is preliminary data.</text>
</comment>
<gene>
    <name evidence="2" type="ORF">ETSY1_23070</name>
</gene>
<dbReference type="PANTHER" id="PTHR47495:SF3">
    <property type="entry name" value="BLR6219 PROTEIN"/>
    <property type="match status" value="1"/>
</dbReference>
<dbReference type="Proteomes" id="UP000019141">
    <property type="component" value="Unassembled WGS sequence"/>
</dbReference>
<protein>
    <recommendedName>
        <fullName evidence="1">Aldehyde oxidase/xanthine dehydrogenase a/b hammerhead domain-containing protein</fullName>
    </recommendedName>
</protein>
<reference evidence="2 3" key="1">
    <citation type="journal article" date="2014" name="Nature">
        <title>An environmental bacterial taxon with a large and distinct metabolic repertoire.</title>
        <authorList>
            <person name="Wilson M.C."/>
            <person name="Mori T."/>
            <person name="Ruckert C."/>
            <person name="Uria A.R."/>
            <person name="Helf M.J."/>
            <person name="Takada K."/>
            <person name="Gernert C."/>
            <person name="Steffens U.A."/>
            <person name="Heycke N."/>
            <person name="Schmitt S."/>
            <person name="Rinke C."/>
            <person name="Helfrich E.J."/>
            <person name="Brachmann A.O."/>
            <person name="Gurgui C."/>
            <person name="Wakimoto T."/>
            <person name="Kracht M."/>
            <person name="Crusemann M."/>
            <person name="Hentschel U."/>
            <person name="Abe I."/>
            <person name="Matsunaga S."/>
            <person name="Kalinowski J."/>
            <person name="Takeyama H."/>
            <person name="Piel J."/>
        </authorList>
    </citation>
    <scope>NUCLEOTIDE SEQUENCE [LARGE SCALE GENOMIC DNA]</scope>
    <source>
        <strain evidence="3">TSY1</strain>
    </source>
</reference>
<dbReference type="Gene3D" id="3.90.1170.50">
    <property type="entry name" value="Aldehyde oxidase/xanthine dehydrogenase, a/b hammerhead"/>
    <property type="match status" value="1"/>
</dbReference>
<sequence>MRIDNISRRGVLKGIAGLSGLVLSGYLTPGRSAFMADAEAAADAVLEPNLFVSIAEDGTVTIVAHRSEMGQGARTSLPMLVADELEADWNRVKITQAPGDPKYGSQNTDGSRSIRRHYISMRQMGAVARHMLEAAAAQEWGVDASECEARNHEVVHKSSGKKIGFGALVKTASTLPVPKPEDVKLKDPKQFRYIGKDMQIVDMDDITHGRAIYGIDVVVPGMKYVSLERCPVLFGKPKSYDASAALAVPGVEKVVEIPSITPPAAFKAWGGIAVVASNTWAAQEGRKKLKIEWDLGPNASYDTPSYKTALIETSHKDGHVMRKEGDVGKALEGAAKVIEADYYIPHASHAQMEPPCAVAQFEGDKLEIWGPTQRPQAARKALAGALGIPEENITVHITLLGGGFGRKSKADFMVEAALLAREVGAPVKLTWSREDDMRHGYYHSVSAQYLKAGLDDNGKTTSWMHRTVFPSIGATFNAETKKAIGVEMGMGFVDVPFDIPNILLENGEAEAHVRIGWVRSVANIYHAFAGSSFADELAHAAGKDPVEYLLELMGEPRILDLAAVGVEKYWNYGDPVDKYPIQTGRLSNVIKVAAEKSGWGRKLPPGHGLGIAAHRSFLSYVASVVEVAVSDSGELTIPRVDMVMDCGIYVNPDRIRSQLEGARGLRLEPSALRRDHGQAGRD</sequence>
<dbReference type="Pfam" id="PF20256">
    <property type="entry name" value="MoCoBD_2"/>
    <property type="match status" value="1"/>
</dbReference>
<dbReference type="PROSITE" id="PS51318">
    <property type="entry name" value="TAT"/>
    <property type="match status" value="1"/>
</dbReference>
<dbReference type="GO" id="GO:0016491">
    <property type="term" value="F:oxidoreductase activity"/>
    <property type="evidence" value="ECO:0007669"/>
    <property type="project" value="InterPro"/>
</dbReference>
<dbReference type="InterPro" id="IPR046867">
    <property type="entry name" value="AldOxase/xan_DH_MoCoBD2"/>
</dbReference>
<keyword evidence="3" id="KW-1185">Reference proteome</keyword>
<dbReference type="PATRIC" id="fig|1429438.4.peg.4443"/>
<name>W4LJ45_ENTF1</name>
<dbReference type="HOGENOM" id="CLU_013917_0_1_7"/>
<dbReference type="InterPro" id="IPR006311">
    <property type="entry name" value="TAT_signal"/>
</dbReference>
<evidence type="ECO:0000313" key="3">
    <source>
        <dbReference type="Proteomes" id="UP000019141"/>
    </source>
</evidence>
<evidence type="ECO:0000313" key="2">
    <source>
        <dbReference type="EMBL" id="ETW97346.1"/>
    </source>
</evidence>
<accession>W4LJ45</accession>
<dbReference type="InterPro" id="IPR008274">
    <property type="entry name" value="AldOxase/xan_DH_MoCoBD1"/>
</dbReference>
<dbReference type="Gene3D" id="3.30.365.10">
    <property type="entry name" value="Aldehyde oxidase/xanthine dehydrogenase, molybdopterin binding domain"/>
    <property type="match status" value="4"/>
</dbReference>
<dbReference type="Pfam" id="PF02738">
    <property type="entry name" value="MoCoBD_1"/>
    <property type="match status" value="1"/>
</dbReference>
<dbReference type="PANTHER" id="PTHR47495">
    <property type="entry name" value="ALDEHYDE DEHYDROGENASE"/>
    <property type="match status" value="1"/>
</dbReference>
<dbReference type="EMBL" id="AZHW01000678">
    <property type="protein sequence ID" value="ETW97346.1"/>
    <property type="molecule type" value="Genomic_DNA"/>
</dbReference>
<evidence type="ECO:0000259" key="1">
    <source>
        <dbReference type="SMART" id="SM01008"/>
    </source>
</evidence>
<dbReference type="InterPro" id="IPR012368">
    <property type="entry name" value="OxRdtase_Mopterin-bd_su_IorB"/>
</dbReference>
<dbReference type="InterPro" id="IPR000674">
    <property type="entry name" value="Ald_Oxase/Xan_DH_a/b"/>
</dbReference>
<dbReference type="InterPro" id="IPR037165">
    <property type="entry name" value="AldOxase/xan_DH_Mopterin-bd_sf"/>
</dbReference>
<dbReference type="PIRSF" id="PIRSF036389">
    <property type="entry name" value="IOR_B"/>
    <property type="match status" value="1"/>
</dbReference>
<dbReference type="InterPro" id="IPR052516">
    <property type="entry name" value="N-heterocyclic_Hydroxylase"/>
</dbReference>
<feature type="domain" description="Aldehyde oxidase/xanthine dehydrogenase a/b hammerhead" evidence="1">
    <location>
        <begin position="208"/>
        <end position="297"/>
    </location>
</feature>
<proteinExistence type="predicted"/>
<dbReference type="SUPFAM" id="SSF56003">
    <property type="entry name" value="Molybdenum cofactor-binding domain"/>
    <property type="match status" value="2"/>
</dbReference>
<dbReference type="SMART" id="SM01008">
    <property type="entry name" value="Ald_Xan_dh_C"/>
    <property type="match status" value="1"/>
</dbReference>
<dbReference type="AlphaFoldDB" id="W4LJ45"/>
<organism evidence="2 3">
    <name type="scientific">Entotheonella factor</name>
    <dbReference type="NCBI Taxonomy" id="1429438"/>
    <lineage>
        <taxon>Bacteria</taxon>
        <taxon>Pseudomonadati</taxon>
        <taxon>Nitrospinota/Tectimicrobiota group</taxon>
        <taxon>Candidatus Tectimicrobiota</taxon>
        <taxon>Candidatus Entotheonellia</taxon>
        <taxon>Candidatus Entotheonellales</taxon>
        <taxon>Candidatus Entotheonellaceae</taxon>
        <taxon>Candidatus Entotheonella</taxon>
    </lineage>
</organism>